<comment type="similarity">
    <text evidence="3">Belongs to the bacterial ribosomal protein bS16 family.</text>
</comment>
<dbReference type="HAMAP" id="MF_00385">
    <property type="entry name" value="Ribosomal_bS16"/>
    <property type="match status" value="1"/>
</dbReference>
<dbReference type="NCBIfam" id="TIGR00002">
    <property type="entry name" value="S16"/>
    <property type="match status" value="1"/>
</dbReference>
<evidence type="ECO:0000313" key="5">
    <source>
        <dbReference type="Proteomes" id="UP000192611"/>
    </source>
</evidence>
<organism evidence="4 5">
    <name type="scientific">Candidatus Coatesbacteria bacterium 4484_99</name>
    <dbReference type="NCBI Taxonomy" id="1970774"/>
    <lineage>
        <taxon>Bacteria</taxon>
        <taxon>Candidatus Coatesiibacteriota</taxon>
    </lineage>
</organism>
<dbReference type="Gene3D" id="3.30.1320.10">
    <property type="match status" value="1"/>
</dbReference>
<dbReference type="InterPro" id="IPR023803">
    <property type="entry name" value="Ribosomal_bS16_dom_sf"/>
</dbReference>
<protein>
    <recommendedName>
        <fullName evidence="3">Small ribosomal subunit protein bS16</fullName>
    </recommendedName>
</protein>
<comment type="caution">
    <text evidence="4">The sequence shown here is derived from an EMBL/GenBank/DDBJ whole genome shotgun (WGS) entry which is preliminary data.</text>
</comment>
<gene>
    <name evidence="3" type="primary">rpsP</name>
    <name evidence="4" type="ORF">B6D57_04755</name>
</gene>
<reference evidence="5" key="1">
    <citation type="submission" date="2017-03" db="EMBL/GenBank/DDBJ databases">
        <title>Novel pathways for hydrocarbon cycling and metabolic interdependencies in hydrothermal sediment communities.</title>
        <authorList>
            <person name="Dombrowski N."/>
            <person name="Seitz K."/>
            <person name="Teske A."/>
            <person name="Baker B."/>
        </authorList>
    </citation>
    <scope>NUCLEOTIDE SEQUENCE [LARGE SCALE GENOMIC DNA]</scope>
</reference>
<dbReference type="InterPro" id="IPR000307">
    <property type="entry name" value="Ribosomal_bS16"/>
</dbReference>
<sequence>MAVKIRLRRMGSTNKPFYRIVVTESRFKRDGKYLEEIGYYNPIIEPPKIKIDEEVALNWIEKGAKVSDRVMALFKKQGILDKLKERKKKLEEGESR</sequence>
<evidence type="ECO:0000256" key="2">
    <source>
        <dbReference type="ARBA" id="ARBA00023274"/>
    </source>
</evidence>
<dbReference type="GO" id="GO:0015935">
    <property type="term" value="C:small ribosomal subunit"/>
    <property type="evidence" value="ECO:0007669"/>
    <property type="project" value="TreeGrafter"/>
</dbReference>
<keyword evidence="2 3" id="KW-0687">Ribonucleoprotein</keyword>
<dbReference type="PANTHER" id="PTHR12919">
    <property type="entry name" value="30S RIBOSOMAL PROTEIN S16"/>
    <property type="match status" value="1"/>
</dbReference>
<dbReference type="GO" id="GO:0003735">
    <property type="term" value="F:structural constituent of ribosome"/>
    <property type="evidence" value="ECO:0007669"/>
    <property type="project" value="InterPro"/>
</dbReference>
<dbReference type="Pfam" id="PF00886">
    <property type="entry name" value="Ribosomal_S16"/>
    <property type="match status" value="1"/>
</dbReference>
<dbReference type="Proteomes" id="UP000192611">
    <property type="component" value="Unassembled WGS sequence"/>
</dbReference>
<dbReference type="AlphaFoldDB" id="A0A1W9RZV1"/>
<dbReference type="GO" id="GO:0006412">
    <property type="term" value="P:translation"/>
    <property type="evidence" value="ECO:0007669"/>
    <property type="project" value="UniProtKB-UniRule"/>
</dbReference>
<evidence type="ECO:0000313" key="4">
    <source>
        <dbReference type="EMBL" id="OQX90121.1"/>
    </source>
</evidence>
<evidence type="ECO:0000256" key="3">
    <source>
        <dbReference type="HAMAP-Rule" id="MF_00385"/>
    </source>
</evidence>
<evidence type="ECO:0000256" key="1">
    <source>
        <dbReference type="ARBA" id="ARBA00022980"/>
    </source>
</evidence>
<proteinExistence type="inferred from homology"/>
<dbReference type="SUPFAM" id="SSF54565">
    <property type="entry name" value="Ribosomal protein S16"/>
    <property type="match status" value="1"/>
</dbReference>
<dbReference type="PANTHER" id="PTHR12919:SF20">
    <property type="entry name" value="SMALL RIBOSOMAL SUBUNIT PROTEIN BS16M"/>
    <property type="match status" value="1"/>
</dbReference>
<accession>A0A1W9RZV1</accession>
<dbReference type="EMBL" id="NATQ01000099">
    <property type="protein sequence ID" value="OQX90121.1"/>
    <property type="molecule type" value="Genomic_DNA"/>
</dbReference>
<name>A0A1W9RZV1_9BACT</name>
<keyword evidence="1 3" id="KW-0689">Ribosomal protein</keyword>
<dbReference type="GO" id="GO:0005737">
    <property type="term" value="C:cytoplasm"/>
    <property type="evidence" value="ECO:0007669"/>
    <property type="project" value="UniProtKB-ARBA"/>
</dbReference>